<dbReference type="EMBL" id="UZAN01044090">
    <property type="protein sequence ID" value="VDP80024.1"/>
    <property type="molecule type" value="Genomic_DNA"/>
</dbReference>
<accession>A0A183AJB2</accession>
<dbReference type="InterPro" id="IPR014729">
    <property type="entry name" value="Rossmann-like_a/b/a_fold"/>
</dbReference>
<proteinExistence type="predicted"/>
<evidence type="ECO:0000313" key="3">
    <source>
        <dbReference type="WBParaSite" id="ECPE_0000706201-mRNA-1"/>
    </source>
</evidence>
<name>A0A183AJB2_9TREM</name>
<dbReference type="WBParaSite" id="ECPE_0000706201-mRNA-1">
    <property type="protein sequence ID" value="ECPE_0000706201-mRNA-1"/>
    <property type="gene ID" value="ECPE_0000706201"/>
</dbReference>
<protein>
    <submittedName>
        <fullName evidence="3">Arrestin_C domain-containing protein</fullName>
    </submittedName>
</protein>
<dbReference type="Gene3D" id="3.40.50.620">
    <property type="entry name" value="HUPs"/>
    <property type="match status" value="1"/>
</dbReference>
<evidence type="ECO:0000313" key="2">
    <source>
        <dbReference type="Proteomes" id="UP000272942"/>
    </source>
</evidence>
<reference evidence="1 2" key="2">
    <citation type="submission" date="2018-11" db="EMBL/GenBank/DDBJ databases">
        <authorList>
            <consortium name="Pathogen Informatics"/>
        </authorList>
    </citation>
    <scope>NUCLEOTIDE SEQUENCE [LARGE SCALE GENOMIC DNA]</scope>
    <source>
        <strain evidence="1 2">Egypt</strain>
    </source>
</reference>
<dbReference type="OrthoDB" id="496749at2759"/>
<dbReference type="Proteomes" id="UP000272942">
    <property type="component" value="Unassembled WGS sequence"/>
</dbReference>
<sequence length="195" mass="21976">MMQVLDKRFRDPLTDHIATRSIDYQIPLMQDLCVGDVCIEFTIVATASRVPQTAQQRLLSPKCYYDIPTCYSQRTDENSVGHSNEKYVGLGTKRNPESDALNIPFHLVQANEEVNNSVQPGQKRAWSEVREAELGFSEESVARAVLAKVTELRAGCVVTDFCPLREPRAWIDRLVALMPEHIPVCQVKLFAVLSN</sequence>
<dbReference type="AlphaFoldDB" id="A0A183AJB2"/>
<evidence type="ECO:0000313" key="1">
    <source>
        <dbReference type="EMBL" id="VDP80024.1"/>
    </source>
</evidence>
<reference evidence="3" key="1">
    <citation type="submission" date="2016-06" db="UniProtKB">
        <authorList>
            <consortium name="WormBaseParasite"/>
        </authorList>
    </citation>
    <scope>IDENTIFICATION</scope>
</reference>
<organism evidence="3">
    <name type="scientific">Echinostoma caproni</name>
    <dbReference type="NCBI Taxonomy" id="27848"/>
    <lineage>
        <taxon>Eukaryota</taxon>
        <taxon>Metazoa</taxon>
        <taxon>Spiralia</taxon>
        <taxon>Lophotrochozoa</taxon>
        <taxon>Platyhelminthes</taxon>
        <taxon>Trematoda</taxon>
        <taxon>Digenea</taxon>
        <taxon>Plagiorchiida</taxon>
        <taxon>Echinostomata</taxon>
        <taxon>Echinostomatoidea</taxon>
        <taxon>Echinostomatidae</taxon>
        <taxon>Echinostoma</taxon>
    </lineage>
</organism>
<gene>
    <name evidence="1" type="ORF">ECPE_LOCUS7047</name>
</gene>
<keyword evidence="2" id="KW-1185">Reference proteome</keyword>